<evidence type="ECO:0000313" key="3">
    <source>
        <dbReference type="Proteomes" id="UP000310458"/>
    </source>
</evidence>
<reference evidence="2 3" key="1">
    <citation type="submission" date="2019-05" db="EMBL/GenBank/DDBJ databases">
        <title>Nesterenkonia sp. GY074 isolated from the Southern Atlantic Ocean.</title>
        <authorList>
            <person name="Zhang G."/>
        </authorList>
    </citation>
    <scope>NUCLEOTIDE SEQUENCE [LARGE SCALE GENOMIC DNA]</scope>
    <source>
        <strain evidence="2 3">GY074</strain>
    </source>
</reference>
<dbReference type="InterPro" id="IPR017946">
    <property type="entry name" value="PLC-like_Pdiesterase_TIM-brl"/>
</dbReference>
<dbReference type="InterPro" id="IPR030395">
    <property type="entry name" value="GP_PDE_dom"/>
</dbReference>
<comment type="caution">
    <text evidence="2">The sequence shown here is derived from an EMBL/GenBank/DDBJ whole genome shotgun (WGS) entry which is preliminary data.</text>
</comment>
<dbReference type="RefSeq" id="WP_138253283.1">
    <property type="nucleotide sequence ID" value="NZ_VAVZ01000024.1"/>
</dbReference>
<dbReference type="Pfam" id="PF03009">
    <property type="entry name" value="GDPD"/>
    <property type="match status" value="1"/>
</dbReference>
<dbReference type="Gene3D" id="3.20.20.190">
    <property type="entry name" value="Phosphatidylinositol (PI) phosphodiesterase"/>
    <property type="match status" value="1"/>
</dbReference>
<dbReference type="OrthoDB" id="5241788at2"/>
<dbReference type="AlphaFoldDB" id="A0A5R9B9W9"/>
<proteinExistence type="predicted"/>
<organism evidence="2 3">
    <name type="scientific">Nesterenkonia salmonea</name>
    <dbReference type="NCBI Taxonomy" id="1804987"/>
    <lineage>
        <taxon>Bacteria</taxon>
        <taxon>Bacillati</taxon>
        <taxon>Actinomycetota</taxon>
        <taxon>Actinomycetes</taxon>
        <taxon>Micrococcales</taxon>
        <taxon>Micrococcaceae</taxon>
        <taxon>Nesterenkonia</taxon>
    </lineage>
</organism>
<dbReference type="CDD" id="cd08561">
    <property type="entry name" value="GDPD_cytoplasmic_ScUgpQ2_like"/>
    <property type="match status" value="1"/>
</dbReference>
<dbReference type="SUPFAM" id="SSF51695">
    <property type="entry name" value="PLC-like phosphodiesterases"/>
    <property type="match status" value="1"/>
</dbReference>
<dbReference type="PROSITE" id="PS50007">
    <property type="entry name" value="PIPLC_X_DOMAIN"/>
    <property type="match status" value="1"/>
</dbReference>
<feature type="domain" description="GP-PDE" evidence="1">
    <location>
        <begin position="33"/>
        <end position="283"/>
    </location>
</feature>
<gene>
    <name evidence="2" type="ORF">FEF26_09410</name>
</gene>
<dbReference type="PROSITE" id="PS51704">
    <property type="entry name" value="GP_PDE"/>
    <property type="match status" value="1"/>
</dbReference>
<name>A0A5R9B9W9_9MICC</name>
<accession>A0A5R9B9W9</accession>
<protein>
    <submittedName>
        <fullName evidence="2">Glycerophosphodiester phosphodiesterase</fullName>
    </submittedName>
</protein>
<dbReference type="Proteomes" id="UP000310458">
    <property type="component" value="Unassembled WGS sequence"/>
</dbReference>
<evidence type="ECO:0000259" key="1">
    <source>
        <dbReference type="PROSITE" id="PS51704"/>
    </source>
</evidence>
<evidence type="ECO:0000313" key="2">
    <source>
        <dbReference type="EMBL" id="TLP96196.1"/>
    </source>
</evidence>
<dbReference type="PANTHER" id="PTHR43805:SF1">
    <property type="entry name" value="GP-PDE DOMAIN-CONTAINING PROTEIN"/>
    <property type="match status" value="1"/>
</dbReference>
<keyword evidence="3" id="KW-1185">Reference proteome</keyword>
<dbReference type="GO" id="GO:0006629">
    <property type="term" value="P:lipid metabolic process"/>
    <property type="evidence" value="ECO:0007669"/>
    <property type="project" value="InterPro"/>
</dbReference>
<sequence length="297" mass="33302">MKEQSAQAPYRAHPYREVPYLLNSVPGRLHNAPLAFAHRGADPERENTMAAFRRAVDLGFRYLEIDVRTSADGVLVIFHDETLDRVTNGTGKVSDHTWEQLSRVRLTTVTAANPSDDAAPVLGEPLVRFEDALQALPETHFNVDLKDSEAVKHFAEIVDRHGAHHRVLAASFNDARRHRVGRLVARRVASSGGWVSTALMVFLGPLGGFGRLSQRLARFDCAQVPIRQTRVPIVRPKFVERCHRAGLQVHVWVIDDPAEMHRLLDMGVDGIMTDDAEALAEVMRERSVWPQTEPVEH</sequence>
<dbReference type="PANTHER" id="PTHR43805">
    <property type="entry name" value="GLYCEROPHOSPHORYL DIESTER PHOSPHODIESTERASE"/>
    <property type="match status" value="1"/>
</dbReference>
<dbReference type="GO" id="GO:0008081">
    <property type="term" value="F:phosphoric diester hydrolase activity"/>
    <property type="evidence" value="ECO:0007669"/>
    <property type="project" value="InterPro"/>
</dbReference>
<dbReference type="EMBL" id="VAVZ01000024">
    <property type="protein sequence ID" value="TLP96196.1"/>
    <property type="molecule type" value="Genomic_DNA"/>
</dbReference>